<sequence length="220" mass="25187">MEESYRPSAREDTSFQANDIPESPSQQLHEQLGHGFQDKRITLNNLAAEIEALERKLQERQQYHAAIAAENDRLLHSVLEAKKASIEEYKKEETEVAEEVAALRKHTKSLMATIKSEKAVSLSNLSMYEDTVGAMCNLFLDKRMSYELHEVEVATQDLEQLKIDNHGSIGVIHVTMQETMTRKEAVHKAYLEMEDAIFKPSQRLMYVLQVFISKCLPVSY</sequence>
<name>A0A9P0A5G0_BEMTA</name>
<evidence type="ECO:0000256" key="2">
    <source>
        <dbReference type="SAM" id="MobiDB-lite"/>
    </source>
</evidence>
<keyword evidence="1" id="KW-0175">Coiled coil</keyword>
<reference evidence="3" key="1">
    <citation type="submission" date="2021-12" db="EMBL/GenBank/DDBJ databases">
        <authorList>
            <person name="King R."/>
        </authorList>
    </citation>
    <scope>NUCLEOTIDE SEQUENCE</scope>
</reference>
<feature type="coiled-coil region" evidence="1">
    <location>
        <begin position="36"/>
        <end position="106"/>
    </location>
</feature>
<accession>A0A9P0A5G0</accession>
<dbReference type="Proteomes" id="UP001152759">
    <property type="component" value="Chromosome 3"/>
</dbReference>
<evidence type="ECO:0000313" key="4">
    <source>
        <dbReference type="Proteomes" id="UP001152759"/>
    </source>
</evidence>
<gene>
    <name evidence="3" type="ORF">BEMITA_LOCUS5219</name>
</gene>
<organism evidence="3 4">
    <name type="scientific">Bemisia tabaci</name>
    <name type="common">Sweetpotato whitefly</name>
    <name type="synonym">Aleurodes tabaci</name>
    <dbReference type="NCBI Taxonomy" id="7038"/>
    <lineage>
        <taxon>Eukaryota</taxon>
        <taxon>Metazoa</taxon>
        <taxon>Ecdysozoa</taxon>
        <taxon>Arthropoda</taxon>
        <taxon>Hexapoda</taxon>
        <taxon>Insecta</taxon>
        <taxon>Pterygota</taxon>
        <taxon>Neoptera</taxon>
        <taxon>Paraneoptera</taxon>
        <taxon>Hemiptera</taxon>
        <taxon>Sternorrhyncha</taxon>
        <taxon>Aleyrodoidea</taxon>
        <taxon>Aleyrodidae</taxon>
        <taxon>Aleyrodinae</taxon>
        <taxon>Bemisia</taxon>
    </lineage>
</organism>
<keyword evidence="4" id="KW-1185">Reference proteome</keyword>
<evidence type="ECO:0000256" key="1">
    <source>
        <dbReference type="SAM" id="Coils"/>
    </source>
</evidence>
<evidence type="ECO:0000313" key="3">
    <source>
        <dbReference type="EMBL" id="CAH0386055.1"/>
    </source>
</evidence>
<dbReference type="EMBL" id="OU963864">
    <property type="protein sequence ID" value="CAH0386055.1"/>
    <property type="molecule type" value="Genomic_DNA"/>
</dbReference>
<feature type="region of interest" description="Disordered" evidence="2">
    <location>
        <begin position="1"/>
        <end position="28"/>
    </location>
</feature>
<feature type="compositionally biased region" description="Basic and acidic residues" evidence="2">
    <location>
        <begin position="1"/>
        <end position="13"/>
    </location>
</feature>
<dbReference type="AlphaFoldDB" id="A0A9P0A5G0"/>
<protein>
    <submittedName>
        <fullName evidence="3">Uncharacterized protein</fullName>
    </submittedName>
</protein>
<proteinExistence type="predicted"/>